<evidence type="ECO:0000313" key="1">
    <source>
        <dbReference type="EMBL" id="OCX70062.1"/>
    </source>
</evidence>
<proteinExistence type="predicted"/>
<reference evidence="1 2" key="1">
    <citation type="journal article" date="2016" name="Int. J. Mol. Sci.">
        <title>Comparative genomics of the extreme acidophile Acidithiobacillus thiooxidans reveals intraspecific divergence and niche adaptation.</title>
        <authorList>
            <person name="Zhang X."/>
            <person name="Feng X."/>
            <person name="Tao J."/>
            <person name="Ma L."/>
            <person name="Xiao Y."/>
            <person name="Liang Y."/>
            <person name="Liu X."/>
            <person name="Yin H."/>
        </authorList>
    </citation>
    <scope>NUCLEOTIDE SEQUENCE [LARGE SCALE GENOMIC DNA]</scope>
    <source>
        <strain evidence="1 2">A02</strain>
    </source>
</reference>
<name>A0A1C2ISA1_ACITH</name>
<accession>A0A1C2ISA1</accession>
<comment type="caution">
    <text evidence="1">The sequence shown here is derived from an EMBL/GenBank/DDBJ whole genome shotgun (WGS) entry which is preliminary data.</text>
</comment>
<gene>
    <name evidence="1" type="ORF">A6P07_15425</name>
</gene>
<sequence length="104" mass="11969">MKRLIIAILLIIIPAISSAALPIGEIQSAFIRAHPNHYIWLIELSQILPMRKLQKPVNPGKYADSTQKLTYSWEKMICHQKKALRQIEWVGFTMQRSSCVPNRS</sequence>
<dbReference type="Proteomes" id="UP000094893">
    <property type="component" value="Unassembled WGS sequence"/>
</dbReference>
<dbReference type="EMBL" id="LWSA01000211">
    <property type="protein sequence ID" value="OCX70062.1"/>
    <property type="molecule type" value="Genomic_DNA"/>
</dbReference>
<evidence type="ECO:0000313" key="2">
    <source>
        <dbReference type="Proteomes" id="UP000094893"/>
    </source>
</evidence>
<protein>
    <submittedName>
        <fullName evidence="1">Uncharacterized protein</fullName>
    </submittedName>
</protein>
<organism evidence="1 2">
    <name type="scientific">Acidithiobacillus thiooxidans</name>
    <name type="common">Thiobacillus thiooxidans</name>
    <dbReference type="NCBI Taxonomy" id="930"/>
    <lineage>
        <taxon>Bacteria</taxon>
        <taxon>Pseudomonadati</taxon>
        <taxon>Pseudomonadota</taxon>
        <taxon>Acidithiobacillia</taxon>
        <taxon>Acidithiobacillales</taxon>
        <taxon>Acidithiobacillaceae</taxon>
        <taxon>Acidithiobacillus</taxon>
    </lineage>
</organism>
<dbReference type="AlphaFoldDB" id="A0A1C2ISA1"/>